<evidence type="ECO:0000256" key="2">
    <source>
        <dbReference type="ARBA" id="ARBA00009773"/>
    </source>
</evidence>
<feature type="transmembrane region" description="Helical" evidence="8">
    <location>
        <begin position="235"/>
        <end position="254"/>
    </location>
</feature>
<dbReference type="RefSeq" id="WP_320883989.1">
    <property type="nucleotide sequence ID" value="NZ_BAABZA010000002.1"/>
</dbReference>
<protein>
    <submittedName>
        <fullName evidence="9">AI-2E family transporter</fullName>
    </submittedName>
</protein>
<feature type="transmembrane region" description="Helical" evidence="8">
    <location>
        <begin position="15"/>
        <end position="39"/>
    </location>
</feature>
<feature type="transmembrane region" description="Helical" evidence="8">
    <location>
        <begin position="325"/>
        <end position="355"/>
    </location>
</feature>
<evidence type="ECO:0000256" key="3">
    <source>
        <dbReference type="ARBA" id="ARBA00022448"/>
    </source>
</evidence>
<gene>
    <name evidence="9" type="ORF">MQE39_12450</name>
</gene>
<evidence type="ECO:0000256" key="6">
    <source>
        <dbReference type="ARBA" id="ARBA00022989"/>
    </source>
</evidence>
<comment type="similarity">
    <text evidence="2">Belongs to the autoinducer-2 exporter (AI-2E) (TC 2.A.86) family.</text>
</comment>
<evidence type="ECO:0000313" key="10">
    <source>
        <dbReference type="Proteomes" id="UP001276902"/>
    </source>
</evidence>
<keyword evidence="4" id="KW-1003">Cell membrane</keyword>
<evidence type="ECO:0000313" key="9">
    <source>
        <dbReference type="EMBL" id="MDY5168920.1"/>
    </source>
</evidence>
<name>A0AB35UQ93_9FIRM</name>
<sequence length="391" mass="42965">MLGSTKVKQLTVKNVLLIITYSVLLIFALINYQTILAFIGKILDLISPFFIAVGIAYVFNIPLKFYLNKLPEQMKYRKALAAVLALVTILLIFFVIIRIIAPQLQESIGMLIDNVPGYIEKSNEFINKLTAEFEFSEEMLTQINNLIGEASKWLMSFATDLLPRLLAIGKGVTNGIMNLFLALIIAVYMTVSKEKLLNQLKNVLYAFLPEPVNSYVNHAATMANSTFSSFISGQLVEAVIIGVLCYIGCLVLKIPYAPILAVVIGCTNIIPIFGPIIGTFVCAVLIVFVSPIKAVIFIVFGICLQQFESNLIYPKVVGTSVGLSGLWVLFAITLGGGLFGLMGMLLGLPTFAVLYRLCGDEVARRIALKKAKQANENTEQAREEEPIGAEY</sequence>
<dbReference type="InterPro" id="IPR002549">
    <property type="entry name" value="AI-2E-like"/>
</dbReference>
<evidence type="ECO:0000256" key="5">
    <source>
        <dbReference type="ARBA" id="ARBA00022692"/>
    </source>
</evidence>
<feature type="transmembrane region" description="Helical" evidence="8">
    <location>
        <begin position="171"/>
        <end position="191"/>
    </location>
</feature>
<evidence type="ECO:0000256" key="1">
    <source>
        <dbReference type="ARBA" id="ARBA00004651"/>
    </source>
</evidence>
<dbReference type="PANTHER" id="PTHR21716:SF53">
    <property type="entry name" value="PERMEASE PERM-RELATED"/>
    <property type="match status" value="1"/>
</dbReference>
<feature type="transmembrane region" description="Helical" evidence="8">
    <location>
        <begin position="260"/>
        <end position="288"/>
    </location>
</feature>
<reference evidence="9" key="1">
    <citation type="submission" date="2022-03" db="EMBL/GenBank/DDBJ databases">
        <title>First case of bacteraemia caused by Dielma fastidiosa in a patient hospitalised with diverticulitis.</title>
        <authorList>
            <person name="Forman-Ankjaer B."/>
            <person name="Hvid-Jensen F."/>
            <person name="Kobel C.M."/>
            <person name="Greve T."/>
        </authorList>
    </citation>
    <scope>NUCLEOTIDE SEQUENCE</scope>
    <source>
        <strain evidence="9">AUH_DF_2021</strain>
    </source>
</reference>
<proteinExistence type="inferred from homology"/>
<keyword evidence="6 8" id="KW-1133">Transmembrane helix</keyword>
<keyword evidence="3" id="KW-0813">Transport</keyword>
<feature type="transmembrane region" description="Helical" evidence="8">
    <location>
        <begin position="79"/>
        <end position="101"/>
    </location>
</feature>
<dbReference type="GO" id="GO:0055085">
    <property type="term" value="P:transmembrane transport"/>
    <property type="evidence" value="ECO:0007669"/>
    <property type="project" value="TreeGrafter"/>
</dbReference>
<feature type="transmembrane region" description="Helical" evidence="8">
    <location>
        <begin position="45"/>
        <end position="67"/>
    </location>
</feature>
<comment type="subcellular location">
    <subcellularLocation>
        <location evidence="1">Cell membrane</location>
        <topology evidence="1">Multi-pass membrane protein</topology>
    </subcellularLocation>
</comment>
<dbReference type="AlphaFoldDB" id="A0AB35UQ93"/>
<dbReference type="GO" id="GO:0005886">
    <property type="term" value="C:plasma membrane"/>
    <property type="evidence" value="ECO:0007669"/>
    <property type="project" value="UniProtKB-SubCell"/>
</dbReference>
<dbReference type="Pfam" id="PF01594">
    <property type="entry name" value="AI-2E_transport"/>
    <property type="match status" value="1"/>
</dbReference>
<organism evidence="9 10">
    <name type="scientific">Dielma fastidiosa</name>
    <dbReference type="NCBI Taxonomy" id="1034346"/>
    <lineage>
        <taxon>Bacteria</taxon>
        <taxon>Bacillati</taxon>
        <taxon>Bacillota</taxon>
        <taxon>Erysipelotrichia</taxon>
        <taxon>Erysipelotrichales</taxon>
        <taxon>Erysipelotrichaceae</taxon>
        <taxon>Dielma</taxon>
    </lineage>
</organism>
<dbReference type="PANTHER" id="PTHR21716">
    <property type="entry name" value="TRANSMEMBRANE PROTEIN"/>
    <property type="match status" value="1"/>
</dbReference>
<comment type="caution">
    <text evidence="9">The sequence shown here is derived from an EMBL/GenBank/DDBJ whole genome shotgun (WGS) entry which is preliminary data.</text>
</comment>
<accession>A0AB35UQ93</accession>
<evidence type="ECO:0000256" key="7">
    <source>
        <dbReference type="ARBA" id="ARBA00023136"/>
    </source>
</evidence>
<dbReference type="EMBL" id="JALDAW010000022">
    <property type="protein sequence ID" value="MDY5168920.1"/>
    <property type="molecule type" value="Genomic_DNA"/>
</dbReference>
<feature type="transmembrane region" description="Helical" evidence="8">
    <location>
        <begin position="295"/>
        <end position="313"/>
    </location>
</feature>
<keyword evidence="5 8" id="KW-0812">Transmembrane</keyword>
<dbReference type="Proteomes" id="UP001276902">
    <property type="component" value="Unassembled WGS sequence"/>
</dbReference>
<evidence type="ECO:0000256" key="8">
    <source>
        <dbReference type="SAM" id="Phobius"/>
    </source>
</evidence>
<evidence type="ECO:0000256" key="4">
    <source>
        <dbReference type="ARBA" id="ARBA00022475"/>
    </source>
</evidence>
<keyword evidence="7 8" id="KW-0472">Membrane</keyword>